<feature type="coiled-coil region" evidence="1">
    <location>
        <begin position="130"/>
        <end position="157"/>
    </location>
</feature>
<keyword evidence="4" id="KW-1185">Reference proteome</keyword>
<reference evidence="3" key="1">
    <citation type="submission" date="2022-08" db="EMBL/GenBank/DDBJ databases">
        <authorList>
            <consortium name="DOE Joint Genome Institute"/>
            <person name="Min B."/>
            <person name="Riley R."/>
            <person name="Sierra-Patev S."/>
            <person name="Naranjo-Ortiz M."/>
            <person name="Looney B."/>
            <person name="Konkel Z."/>
            <person name="Slot J.C."/>
            <person name="Sakamoto Y."/>
            <person name="Steenwyk J.L."/>
            <person name="Rokas A."/>
            <person name="Carro J."/>
            <person name="Camarero S."/>
            <person name="Ferreira P."/>
            <person name="Molpeceres G."/>
            <person name="Ruiz-Duenas F.J."/>
            <person name="Serrano A."/>
            <person name="Henrissat B."/>
            <person name="Drula E."/>
            <person name="Hughes K.W."/>
            <person name="Mata J.L."/>
            <person name="Ishikawa N.K."/>
            <person name="Vargas-Isla R."/>
            <person name="Ushijima S."/>
            <person name="Smith C.A."/>
            <person name="Ahrendt S."/>
            <person name="Andreopoulos W."/>
            <person name="He G."/>
            <person name="Labutti K."/>
            <person name="Lipzen A."/>
            <person name="Ng V."/>
            <person name="Sandor L."/>
            <person name="Barry K."/>
            <person name="Martinez A.T."/>
            <person name="Xiao Y."/>
            <person name="Gibbons J.G."/>
            <person name="Terashima K."/>
            <person name="Hibbett D.S."/>
            <person name="Grigoriev I.V."/>
        </authorList>
    </citation>
    <scope>NUCLEOTIDE SEQUENCE</scope>
    <source>
        <strain evidence="3">TFB9207</strain>
    </source>
</reference>
<proteinExistence type="predicted"/>
<evidence type="ECO:0000313" key="4">
    <source>
        <dbReference type="Proteomes" id="UP001163846"/>
    </source>
</evidence>
<comment type="caution">
    <text evidence="3">The sequence shown here is derived from an EMBL/GenBank/DDBJ whole genome shotgun (WGS) entry which is preliminary data.</text>
</comment>
<organism evidence="3 4">
    <name type="scientific">Lentinula raphanica</name>
    <dbReference type="NCBI Taxonomy" id="153919"/>
    <lineage>
        <taxon>Eukaryota</taxon>
        <taxon>Fungi</taxon>
        <taxon>Dikarya</taxon>
        <taxon>Basidiomycota</taxon>
        <taxon>Agaricomycotina</taxon>
        <taxon>Agaricomycetes</taxon>
        <taxon>Agaricomycetidae</taxon>
        <taxon>Agaricales</taxon>
        <taxon>Marasmiineae</taxon>
        <taxon>Omphalotaceae</taxon>
        <taxon>Lentinula</taxon>
    </lineage>
</organism>
<keyword evidence="2" id="KW-1133">Transmembrane helix</keyword>
<keyword evidence="2" id="KW-0812">Transmembrane</keyword>
<accession>A0AA38UEE5</accession>
<dbReference type="EMBL" id="MU806192">
    <property type="protein sequence ID" value="KAJ3838276.1"/>
    <property type="molecule type" value="Genomic_DNA"/>
</dbReference>
<dbReference type="Proteomes" id="UP001163846">
    <property type="component" value="Unassembled WGS sequence"/>
</dbReference>
<feature type="transmembrane region" description="Helical" evidence="2">
    <location>
        <begin position="48"/>
        <end position="70"/>
    </location>
</feature>
<name>A0AA38UEE5_9AGAR</name>
<evidence type="ECO:0000313" key="3">
    <source>
        <dbReference type="EMBL" id="KAJ3838276.1"/>
    </source>
</evidence>
<keyword evidence="2" id="KW-0472">Membrane</keyword>
<keyword evidence="1" id="KW-0175">Coiled coil</keyword>
<protein>
    <submittedName>
        <fullName evidence="3">Uncharacterized protein</fullName>
    </submittedName>
</protein>
<evidence type="ECO:0000256" key="1">
    <source>
        <dbReference type="SAM" id="Coils"/>
    </source>
</evidence>
<evidence type="ECO:0000256" key="2">
    <source>
        <dbReference type="SAM" id="Phobius"/>
    </source>
</evidence>
<dbReference type="AlphaFoldDB" id="A0AA38UEE5"/>
<sequence>MLFGSATSTASVAHKADVLKQIFTLRYSPENSLFSVFSDGTREETTGLLIIFGIAVCFMLGLGLIAFSVVRVCYRVTVKTCSWLHGCNPWARIHELKKREKAIEAQEVLVARQARSLVLDAEIGVCKRLLEIFRQSMTSAEDRAEALETEKELLLLEVLRDERDATEQKLVRRRLPTMESE</sequence>
<gene>
    <name evidence="3" type="ORF">F5878DRAFT_661346</name>
</gene>